<evidence type="ECO:0000256" key="1">
    <source>
        <dbReference type="SAM" id="MobiDB-lite"/>
    </source>
</evidence>
<accession>A0A9P3G9R1</accession>
<evidence type="ECO:0000313" key="3">
    <source>
        <dbReference type="Proteomes" id="UP000703269"/>
    </source>
</evidence>
<reference evidence="2 3" key="1">
    <citation type="submission" date="2021-08" db="EMBL/GenBank/DDBJ databases">
        <title>Draft Genome Sequence of Phanerochaete sordida strain YK-624.</title>
        <authorList>
            <person name="Mori T."/>
            <person name="Dohra H."/>
            <person name="Suzuki T."/>
            <person name="Kawagishi H."/>
            <person name="Hirai H."/>
        </authorList>
    </citation>
    <scope>NUCLEOTIDE SEQUENCE [LARGE SCALE GENOMIC DNA]</scope>
    <source>
        <strain evidence="2 3">YK-624</strain>
    </source>
</reference>
<gene>
    <name evidence="2" type="ORF">PsYK624_080030</name>
</gene>
<organism evidence="2 3">
    <name type="scientific">Phanerochaete sordida</name>
    <dbReference type="NCBI Taxonomy" id="48140"/>
    <lineage>
        <taxon>Eukaryota</taxon>
        <taxon>Fungi</taxon>
        <taxon>Dikarya</taxon>
        <taxon>Basidiomycota</taxon>
        <taxon>Agaricomycotina</taxon>
        <taxon>Agaricomycetes</taxon>
        <taxon>Polyporales</taxon>
        <taxon>Phanerochaetaceae</taxon>
        <taxon>Phanerochaete</taxon>
    </lineage>
</organism>
<keyword evidence="3" id="KW-1185">Reference proteome</keyword>
<protein>
    <submittedName>
        <fullName evidence="2">Uncharacterized protein</fullName>
    </submittedName>
</protein>
<comment type="caution">
    <text evidence="2">The sequence shown here is derived from an EMBL/GenBank/DDBJ whole genome shotgun (WGS) entry which is preliminary data.</text>
</comment>
<dbReference type="AlphaFoldDB" id="A0A9P3G9R1"/>
<dbReference type="Proteomes" id="UP000703269">
    <property type="component" value="Unassembled WGS sequence"/>
</dbReference>
<feature type="region of interest" description="Disordered" evidence="1">
    <location>
        <begin position="48"/>
        <end position="92"/>
    </location>
</feature>
<evidence type="ECO:0000313" key="2">
    <source>
        <dbReference type="EMBL" id="GJE91852.1"/>
    </source>
</evidence>
<sequence length="92" mass="10275">MIQLLSRHSTEFSSGSATVKKLLSFTPQLQQAWMQKQQAALYTMWQQQQLQRTNDEAAAAQTTGNAPRPPTLESGEQGIPRQTPLVHAPEEQ</sequence>
<name>A0A9P3G9R1_9APHY</name>
<dbReference type="EMBL" id="BPQB01000023">
    <property type="protein sequence ID" value="GJE91852.1"/>
    <property type="molecule type" value="Genomic_DNA"/>
</dbReference>
<proteinExistence type="predicted"/>